<dbReference type="Proteomes" id="UP001195483">
    <property type="component" value="Unassembled WGS sequence"/>
</dbReference>
<comment type="caution">
    <text evidence="2">The sequence shown here is derived from an EMBL/GenBank/DDBJ whole genome shotgun (WGS) entry which is preliminary data.</text>
</comment>
<name>A0AAE0S6A0_9BIVA</name>
<evidence type="ECO:0000256" key="1">
    <source>
        <dbReference type="SAM" id="SignalP"/>
    </source>
</evidence>
<gene>
    <name evidence="2" type="ORF">CHS0354_013127</name>
</gene>
<evidence type="ECO:0000313" key="3">
    <source>
        <dbReference type="Proteomes" id="UP001195483"/>
    </source>
</evidence>
<reference evidence="2" key="3">
    <citation type="submission" date="2023-05" db="EMBL/GenBank/DDBJ databases">
        <authorList>
            <person name="Smith C.H."/>
        </authorList>
    </citation>
    <scope>NUCLEOTIDE SEQUENCE</scope>
    <source>
        <strain evidence="2">CHS0354</strain>
        <tissue evidence="2">Mantle</tissue>
    </source>
</reference>
<accession>A0AAE0S6A0</accession>
<proteinExistence type="predicted"/>
<keyword evidence="3" id="KW-1185">Reference proteome</keyword>
<organism evidence="2 3">
    <name type="scientific">Potamilus streckersoni</name>
    <dbReference type="NCBI Taxonomy" id="2493646"/>
    <lineage>
        <taxon>Eukaryota</taxon>
        <taxon>Metazoa</taxon>
        <taxon>Spiralia</taxon>
        <taxon>Lophotrochozoa</taxon>
        <taxon>Mollusca</taxon>
        <taxon>Bivalvia</taxon>
        <taxon>Autobranchia</taxon>
        <taxon>Heteroconchia</taxon>
        <taxon>Palaeoheterodonta</taxon>
        <taxon>Unionida</taxon>
        <taxon>Unionoidea</taxon>
        <taxon>Unionidae</taxon>
        <taxon>Ambleminae</taxon>
        <taxon>Lampsilini</taxon>
        <taxon>Potamilus</taxon>
    </lineage>
</organism>
<sequence>MFKLIQPAIFSYGIRLLALLLIAVSLANFVQTDSASVSLSHNQMMAHDMNCAGEQNDSHTEHQKKRPHHTTHSIGFNICCAHTYCEFTGSNRIVLTESLCTANFFPQPFRLSDGYYTYIPDPQISA</sequence>
<feature type="signal peptide" evidence="1">
    <location>
        <begin position="1"/>
        <end position="32"/>
    </location>
</feature>
<reference evidence="2" key="1">
    <citation type="journal article" date="2021" name="Genome Biol. Evol.">
        <title>A High-Quality Reference Genome for a Parasitic Bivalve with Doubly Uniparental Inheritance (Bivalvia: Unionida).</title>
        <authorList>
            <person name="Smith C.H."/>
        </authorList>
    </citation>
    <scope>NUCLEOTIDE SEQUENCE</scope>
    <source>
        <strain evidence="2">CHS0354</strain>
    </source>
</reference>
<evidence type="ECO:0000313" key="2">
    <source>
        <dbReference type="EMBL" id="KAK3586177.1"/>
    </source>
</evidence>
<feature type="chain" id="PRO_5042164340" evidence="1">
    <location>
        <begin position="33"/>
        <end position="126"/>
    </location>
</feature>
<dbReference type="EMBL" id="JAEAOA010000799">
    <property type="protein sequence ID" value="KAK3586177.1"/>
    <property type="molecule type" value="Genomic_DNA"/>
</dbReference>
<reference evidence="2" key="2">
    <citation type="journal article" date="2021" name="Genome Biol. Evol.">
        <title>Developing a high-quality reference genome for a parasitic bivalve with doubly uniparental inheritance (Bivalvia: Unionida).</title>
        <authorList>
            <person name="Smith C.H."/>
        </authorList>
    </citation>
    <scope>NUCLEOTIDE SEQUENCE</scope>
    <source>
        <strain evidence="2">CHS0354</strain>
        <tissue evidence="2">Mantle</tissue>
    </source>
</reference>
<keyword evidence="1" id="KW-0732">Signal</keyword>
<dbReference type="AlphaFoldDB" id="A0AAE0S6A0"/>
<protein>
    <submittedName>
        <fullName evidence="2">Uncharacterized protein</fullName>
    </submittedName>
</protein>